<dbReference type="InterPro" id="IPR011098">
    <property type="entry name" value="G5_dom"/>
</dbReference>
<feature type="compositionally biased region" description="Polar residues" evidence="2">
    <location>
        <begin position="278"/>
        <end position="290"/>
    </location>
</feature>
<dbReference type="Pfam" id="PF11187">
    <property type="entry name" value="Mbeg1-like"/>
    <property type="match status" value="1"/>
</dbReference>
<accession>A0ABV2FIM4</accession>
<dbReference type="PROSITE" id="PS51109">
    <property type="entry name" value="G5"/>
    <property type="match status" value="2"/>
</dbReference>
<sequence>MDQVPKLRKRRTGQWAIVAGLASVSLLLSQPTEANEQQSIWVARTVKEIKRDIETSEDKTKYLIKWGDTLSTIAQALEIDLQVLIQINQISNADLIYAGNVLFISQDGTRLIVDNGQVAQAYVVLEDTDASIETVVPRVEYVAELPRDDQEAISDFLESGSDESTDSQVSPNSNSPFHATKEEPTLSAQPSSEIVPTVIATETIIDINQSTNELRQDSGLDLEVSEPQLTNNEQERVDKGEDAPLVTDSGNKPLTEAPKETDSVATDKGKGSDGLAISNENVISDTTLTSEEAPGSDQDKSDLKGEDGVVSRPADSELPQAETGLLKGQDQSHADTPSRPESEKNQDGQKDKEPLPTGPTVSQPTQDPDHNLSEVTSELVSVETIVKESTKRTEKSPEEPQVSSQVLTSVIRDNQRVDTVETKEQLEPETIYIEDFSLSKGTRIVEDEGEISQKIRQENWFYNTQDELVHKEMISEESPTGRPRVIRLGMGVTSIEIVREKQELFNQVKEILDDTLPKGERYLETAGQYGALTVLKRRTLLDGEVISEDEISRETTPAIDEVWRIGTKIYNPEEFFAPIIDQQESSLYTFHDIDGDGNKELILAEPTSHLERITAIYTVKGGQPTKVIDSGDKTIINIFENGLIRKWNIHSNYDLSRDIRIDWNRLEKNTSKNLHHFIPEGAYYSTELLPGEADSQRIDNGAYNQFEKGIRDKTKEKLDFIWYQTDTKAEVAKEISDFLTPREAYLLYEKMAEKYGYIYPHRLLTGDRTEFYREHYNINRSKQLIFHYVNSGLAGGGDIRFVKRDDGNIDVVTYHGNFSFSSRRADMHEIVTRNGELIQRISYPKTWRPTKEQLQNAENKMRQFLTQKHPDLSGHYNYQVFQDQYDYQFLIFRSPKSYWTFGVDLVDDKVYYLEDFRKTDIGSRYLFNLKESDEQADFLKQEYDAYQEYQAYQNKDSDGDGILNKDEKPGEAGVWNVSDRDLAIFAALAYAKPDQMFVFENLDDEGNKPQKLSKDKREKINSLGQIDGLDLGASDEQLFLKWRIVGSSTQLIDSIDNQFIAAFETYFNPNAIGTWNNTIIYADESNRNLVIAYRGTDDGGSENWEDSKILVNFNQHKDKVKEDVPKILNMLEARGIHYENLYITGHSLGGYLAYHAADKIFETEAKAKLRRVVNFNGPGVSLDLGMFNKLFGKENVIHYRVKENELITVNKAITEFQTSHPNKVIELSSVLKSGLDKRDWWYNHNMYSFFYHLDAGTRTSKDKFKSFGQGGW</sequence>
<feature type="domain" description="G5" evidence="4">
    <location>
        <begin position="490"/>
        <end position="569"/>
    </location>
</feature>
<dbReference type="InterPro" id="IPR029058">
    <property type="entry name" value="AB_hydrolase_fold"/>
</dbReference>
<organism evidence="6 7">
    <name type="scientific">Streptococcus rupicaprae</name>
    <dbReference type="NCBI Taxonomy" id="759619"/>
    <lineage>
        <taxon>Bacteria</taxon>
        <taxon>Bacillati</taxon>
        <taxon>Bacillota</taxon>
        <taxon>Bacilli</taxon>
        <taxon>Lactobacillales</taxon>
        <taxon>Streptococcaceae</taxon>
        <taxon>Streptococcus</taxon>
    </lineage>
</organism>
<feature type="region of interest" description="Disordered" evidence="2">
    <location>
        <begin position="158"/>
        <end position="194"/>
    </location>
</feature>
<feature type="compositionally biased region" description="Basic and acidic residues" evidence="2">
    <location>
        <begin position="330"/>
        <end position="354"/>
    </location>
</feature>
<dbReference type="Gene3D" id="3.40.50.1820">
    <property type="entry name" value="alpha/beta hydrolase"/>
    <property type="match status" value="1"/>
</dbReference>
<dbReference type="Pfam" id="PF07501">
    <property type="entry name" value="G5"/>
    <property type="match status" value="1"/>
</dbReference>
<evidence type="ECO:0000313" key="6">
    <source>
        <dbReference type="EMBL" id="MET3558415.1"/>
    </source>
</evidence>
<feature type="domain" description="G5" evidence="4">
    <location>
        <begin position="410"/>
        <end position="492"/>
    </location>
</feature>
<keyword evidence="7" id="KW-1185">Reference proteome</keyword>
<dbReference type="Gene3D" id="2.20.230.10">
    <property type="entry name" value="Resuscitation-promoting factor rpfb"/>
    <property type="match status" value="1"/>
</dbReference>
<feature type="compositionally biased region" description="Basic and acidic residues" evidence="2">
    <location>
        <begin position="385"/>
        <end position="398"/>
    </location>
</feature>
<evidence type="ECO:0000259" key="4">
    <source>
        <dbReference type="PROSITE" id="PS51109"/>
    </source>
</evidence>
<gene>
    <name evidence="6" type="ORF">ABID29_001540</name>
</gene>
<dbReference type="PROSITE" id="PS51782">
    <property type="entry name" value="LYSM"/>
    <property type="match status" value="1"/>
</dbReference>
<feature type="compositionally biased region" description="Polar residues" evidence="2">
    <location>
        <begin position="166"/>
        <end position="177"/>
    </location>
</feature>
<dbReference type="SMART" id="SM01208">
    <property type="entry name" value="G5"/>
    <property type="match status" value="2"/>
</dbReference>
<evidence type="ECO:0000256" key="3">
    <source>
        <dbReference type="SAM" id="SignalP"/>
    </source>
</evidence>
<dbReference type="Proteomes" id="UP001549122">
    <property type="component" value="Unassembled WGS sequence"/>
</dbReference>
<protein>
    <submittedName>
        <fullName evidence="6">LysM repeat protein</fullName>
    </submittedName>
</protein>
<keyword evidence="1 3" id="KW-0732">Signal</keyword>
<feature type="compositionally biased region" description="Basic and acidic residues" evidence="2">
    <location>
        <begin position="233"/>
        <end position="242"/>
    </location>
</feature>
<dbReference type="InterPro" id="IPR036779">
    <property type="entry name" value="LysM_dom_sf"/>
</dbReference>
<dbReference type="Gene3D" id="3.10.350.10">
    <property type="entry name" value="LysM domain"/>
    <property type="match status" value="1"/>
</dbReference>
<proteinExistence type="predicted"/>
<feature type="compositionally biased region" description="Basic and acidic residues" evidence="2">
    <location>
        <begin position="297"/>
        <end position="309"/>
    </location>
</feature>
<dbReference type="SMART" id="SM00257">
    <property type="entry name" value="LysM"/>
    <property type="match status" value="1"/>
</dbReference>
<feature type="signal peptide" evidence="3">
    <location>
        <begin position="1"/>
        <end position="34"/>
    </location>
</feature>
<evidence type="ECO:0000256" key="2">
    <source>
        <dbReference type="SAM" id="MobiDB-lite"/>
    </source>
</evidence>
<feature type="region of interest" description="Disordered" evidence="2">
    <location>
        <begin position="226"/>
        <end position="407"/>
    </location>
</feature>
<dbReference type="RefSeq" id="WP_354365563.1">
    <property type="nucleotide sequence ID" value="NZ_JBEPLO010000016.1"/>
</dbReference>
<dbReference type="SUPFAM" id="SSF54106">
    <property type="entry name" value="LysM domain"/>
    <property type="match status" value="1"/>
</dbReference>
<dbReference type="InterPro" id="IPR018392">
    <property type="entry name" value="LysM"/>
</dbReference>
<feature type="domain" description="LysM" evidence="5">
    <location>
        <begin position="60"/>
        <end position="104"/>
    </location>
</feature>
<dbReference type="InterPro" id="IPR024499">
    <property type="entry name" value="Mbeg1-like"/>
</dbReference>
<comment type="caution">
    <text evidence="6">The sequence shown here is derived from an EMBL/GenBank/DDBJ whole genome shotgun (WGS) entry which is preliminary data.</text>
</comment>
<name>A0ABV2FIM4_9STRE</name>
<dbReference type="CDD" id="cd00118">
    <property type="entry name" value="LysM"/>
    <property type="match status" value="1"/>
</dbReference>
<feature type="compositionally biased region" description="Basic and acidic residues" evidence="2">
    <location>
        <begin position="257"/>
        <end position="271"/>
    </location>
</feature>
<evidence type="ECO:0000256" key="1">
    <source>
        <dbReference type="ARBA" id="ARBA00022729"/>
    </source>
</evidence>
<dbReference type="EMBL" id="JBEPLO010000016">
    <property type="protein sequence ID" value="MET3558415.1"/>
    <property type="molecule type" value="Genomic_DNA"/>
</dbReference>
<evidence type="ECO:0000313" key="7">
    <source>
        <dbReference type="Proteomes" id="UP001549122"/>
    </source>
</evidence>
<dbReference type="Pfam" id="PF01476">
    <property type="entry name" value="LysM"/>
    <property type="match status" value="1"/>
</dbReference>
<feature type="chain" id="PRO_5046239253" evidence="3">
    <location>
        <begin position="35"/>
        <end position="1272"/>
    </location>
</feature>
<evidence type="ECO:0000259" key="5">
    <source>
        <dbReference type="PROSITE" id="PS51782"/>
    </source>
</evidence>
<reference evidence="6 7" key="1">
    <citation type="submission" date="2024-06" db="EMBL/GenBank/DDBJ databases">
        <title>Genomic Encyclopedia of Type Strains, Phase IV (KMG-IV): sequencing the most valuable type-strain genomes for metagenomic binning, comparative biology and taxonomic classification.</title>
        <authorList>
            <person name="Goeker M."/>
        </authorList>
    </citation>
    <scope>NUCLEOTIDE SEQUENCE [LARGE SCALE GENOMIC DNA]</scope>
    <source>
        <strain evidence="6 7">DSM 28303</strain>
    </source>
</reference>
<dbReference type="SUPFAM" id="SSF53474">
    <property type="entry name" value="alpha/beta-Hydrolases"/>
    <property type="match status" value="1"/>
</dbReference>